<gene>
    <name evidence="2" type="ORF">HNS30_02735</name>
</gene>
<evidence type="ECO:0000313" key="2">
    <source>
        <dbReference type="EMBL" id="NOK07958.1"/>
    </source>
</evidence>
<protein>
    <submittedName>
        <fullName evidence="2">Uncharacterized protein</fullName>
    </submittedName>
</protein>
<sequence>MMRTVTRFEYQFRSEYIPPRLELVSRQYTRWSLKETLPACAPSSPQTGDSPSMPHRIEGEVYGCSLGQAPDEPRQEGAMAKGLVPASCQELALQAPPVRDDEESGQAASTTTAR</sequence>
<accession>A0A7Y4NB85</accession>
<proteinExistence type="predicted"/>
<evidence type="ECO:0000313" key="3">
    <source>
        <dbReference type="Proteomes" id="UP000528460"/>
    </source>
</evidence>
<feature type="region of interest" description="Disordered" evidence="1">
    <location>
        <begin position="38"/>
        <end position="58"/>
    </location>
</feature>
<dbReference type="AlphaFoldDB" id="A0A7Y4NB85"/>
<name>A0A7Y4NB85_9BACT</name>
<evidence type="ECO:0000256" key="1">
    <source>
        <dbReference type="SAM" id="MobiDB-lite"/>
    </source>
</evidence>
<comment type="caution">
    <text evidence="2">The sequence shown here is derived from an EMBL/GenBank/DDBJ whole genome shotgun (WGS) entry which is preliminary data.</text>
</comment>
<reference evidence="2 3" key="1">
    <citation type="submission" date="2020-05" db="EMBL/GenBank/DDBJ databases">
        <authorList>
            <person name="Whitworth D."/>
        </authorList>
    </citation>
    <scope>NUCLEOTIDE SEQUENCE [LARGE SCALE GENOMIC DNA]</scope>
    <source>
        <strain evidence="2 3">CA046A</strain>
    </source>
</reference>
<feature type="region of interest" description="Disordered" evidence="1">
    <location>
        <begin position="91"/>
        <end position="114"/>
    </location>
</feature>
<organism evidence="2 3">
    <name type="scientific">Corallococcus exercitus</name>
    <dbReference type="NCBI Taxonomy" id="2316736"/>
    <lineage>
        <taxon>Bacteria</taxon>
        <taxon>Pseudomonadati</taxon>
        <taxon>Myxococcota</taxon>
        <taxon>Myxococcia</taxon>
        <taxon>Myxococcales</taxon>
        <taxon>Cystobacterineae</taxon>
        <taxon>Myxococcaceae</taxon>
        <taxon>Corallococcus</taxon>
    </lineage>
</organism>
<dbReference type="Proteomes" id="UP000528460">
    <property type="component" value="Unassembled WGS sequence"/>
</dbReference>
<dbReference type="EMBL" id="JABFJW010000011">
    <property type="protein sequence ID" value="NOK07958.1"/>
    <property type="molecule type" value="Genomic_DNA"/>
</dbReference>